<sequence>MEVFIKRLTKTDIEKRLAIPTNSLEHVPGFNGRQGAYLKVKDRSHRLWTFWCSVRKTSYPKPVFSSGWLQFTHHYNLRIGDKITLRKQLKRDVSNGVQYKIEVQRKINFTADDQLSLSLMEGETSNVVIKVEAESDVEPISVQRCCSLVSDQSNERICRYKECRRNHAASIGHYAIDGCGEFICCKDDVFMCAACGCHRSFHRKDYLPPPPQPKLMPSCLAPLPLASHNGLTGETSLFVKDRNNTVAGPGAEEQNTNKEAKRTRLTVEQKNKMMRFADKLGWRSQRHDDAEIRQFCEQVGITKRVFVVWLNNNRRRSRKGSK</sequence>
<dbReference type="NCBIfam" id="TIGR01566">
    <property type="entry name" value="ZF_HD_prot_N"/>
    <property type="match status" value="1"/>
</dbReference>
<dbReference type="Proteomes" id="UP000593568">
    <property type="component" value="Unassembled WGS sequence"/>
</dbReference>
<evidence type="ECO:0000256" key="10">
    <source>
        <dbReference type="PROSITE-ProRule" id="PRU00108"/>
    </source>
</evidence>
<dbReference type="GO" id="GO:0005634">
    <property type="term" value="C:nucleus"/>
    <property type="evidence" value="ECO:0007669"/>
    <property type="project" value="UniProtKB-SubCell"/>
</dbReference>
<evidence type="ECO:0000259" key="12">
    <source>
        <dbReference type="PROSITE" id="PS51523"/>
    </source>
</evidence>
<keyword evidence="14" id="KW-1185">Reference proteome</keyword>
<dbReference type="InterPro" id="IPR006455">
    <property type="entry name" value="Homeodomain_ZF_HD"/>
</dbReference>
<dbReference type="PROSITE" id="PS50071">
    <property type="entry name" value="HOMEOBOX_2"/>
    <property type="match status" value="1"/>
</dbReference>
<dbReference type="InterPro" id="IPR001356">
    <property type="entry name" value="HD"/>
</dbReference>
<evidence type="ECO:0000256" key="5">
    <source>
        <dbReference type="ARBA" id="ARBA00023015"/>
    </source>
</evidence>
<evidence type="ECO:0000256" key="1">
    <source>
        <dbReference type="ARBA" id="ARBA00004123"/>
    </source>
</evidence>
<feature type="domain" description="Homeobox" evidence="11">
    <location>
        <begin position="256"/>
        <end position="320"/>
    </location>
</feature>
<protein>
    <submittedName>
        <fullName evidence="13">Uncharacterized protein</fullName>
    </submittedName>
</protein>
<dbReference type="CDD" id="cd10017">
    <property type="entry name" value="B3_DNA"/>
    <property type="match status" value="1"/>
</dbReference>
<accession>A0A7J9FW17</accession>
<keyword evidence="9 10" id="KW-0539">Nucleus</keyword>
<evidence type="ECO:0000313" key="14">
    <source>
        <dbReference type="Proteomes" id="UP000593568"/>
    </source>
</evidence>
<evidence type="ECO:0000256" key="2">
    <source>
        <dbReference type="ARBA" id="ARBA00022723"/>
    </source>
</evidence>
<dbReference type="SUPFAM" id="SSF46689">
    <property type="entry name" value="Homeodomain-like"/>
    <property type="match status" value="1"/>
</dbReference>
<keyword evidence="7 10" id="KW-0371">Homeobox</keyword>
<dbReference type="AlphaFoldDB" id="A0A7J9FW17"/>
<dbReference type="EMBL" id="JABEZW010228350">
    <property type="protein sequence ID" value="MBA0788735.1"/>
    <property type="molecule type" value="Genomic_DNA"/>
</dbReference>
<dbReference type="PROSITE" id="PS51523">
    <property type="entry name" value="ZF_HD_DIMER"/>
    <property type="match status" value="1"/>
</dbReference>
<evidence type="ECO:0000256" key="3">
    <source>
        <dbReference type="ARBA" id="ARBA00022771"/>
    </source>
</evidence>
<evidence type="ECO:0000256" key="4">
    <source>
        <dbReference type="ARBA" id="ARBA00022833"/>
    </source>
</evidence>
<dbReference type="GO" id="GO:0003700">
    <property type="term" value="F:DNA-binding transcription factor activity"/>
    <property type="evidence" value="ECO:0007669"/>
    <property type="project" value="TreeGrafter"/>
</dbReference>
<feature type="domain" description="ZF-HD dimerization-type" evidence="12">
    <location>
        <begin position="160"/>
        <end position="205"/>
    </location>
</feature>
<dbReference type="SUPFAM" id="SSF101936">
    <property type="entry name" value="DNA-binding pseudobarrel domain"/>
    <property type="match status" value="1"/>
</dbReference>
<dbReference type="PANTHER" id="PTHR31948:SF169">
    <property type="entry name" value="MINI ZINC FINGER PROTEIN 2"/>
    <property type="match status" value="1"/>
</dbReference>
<evidence type="ECO:0000256" key="9">
    <source>
        <dbReference type="ARBA" id="ARBA00023242"/>
    </source>
</evidence>
<dbReference type="InterPro" id="IPR003340">
    <property type="entry name" value="B3_DNA-bd"/>
</dbReference>
<keyword evidence="3" id="KW-0863">Zinc-finger</keyword>
<keyword evidence="4" id="KW-0862">Zinc</keyword>
<comment type="subcellular location">
    <subcellularLocation>
        <location evidence="1 10">Nucleus</location>
    </subcellularLocation>
</comment>
<dbReference type="InterPro" id="IPR015300">
    <property type="entry name" value="DNA-bd_pseudobarrel_sf"/>
</dbReference>
<reference evidence="13 14" key="1">
    <citation type="journal article" date="2019" name="Genome Biol. Evol.">
        <title>Insights into the evolution of the New World diploid cottons (Gossypium, subgenus Houzingenia) based on genome sequencing.</title>
        <authorList>
            <person name="Grover C.E."/>
            <person name="Arick M.A. 2nd"/>
            <person name="Thrash A."/>
            <person name="Conover J.L."/>
            <person name="Sanders W.S."/>
            <person name="Peterson D.G."/>
            <person name="Frelichowski J.E."/>
            <person name="Scheffler J.A."/>
            <person name="Scheffler B.E."/>
            <person name="Wendel J.F."/>
        </authorList>
    </citation>
    <scope>NUCLEOTIDE SEQUENCE [LARGE SCALE GENOMIC DNA]</scope>
    <source>
        <strain evidence="13">8</strain>
        <tissue evidence="13">Leaf</tissue>
    </source>
</reference>
<gene>
    <name evidence="13" type="ORF">Gotri_024818</name>
</gene>
<evidence type="ECO:0000313" key="13">
    <source>
        <dbReference type="EMBL" id="MBA0788735.1"/>
    </source>
</evidence>
<dbReference type="InterPro" id="IPR006456">
    <property type="entry name" value="ZF_HD_homeobox_Cys/His_dimer"/>
</dbReference>
<evidence type="ECO:0000256" key="8">
    <source>
        <dbReference type="ARBA" id="ARBA00023163"/>
    </source>
</evidence>
<proteinExistence type="predicted"/>
<dbReference type="PANTHER" id="PTHR31948">
    <property type="entry name" value="ZINC-FINGER HOMEODOMAIN PROTEIN 2"/>
    <property type="match status" value="1"/>
</dbReference>
<evidence type="ECO:0000256" key="7">
    <source>
        <dbReference type="ARBA" id="ARBA00023155"/>
    </source>
</evidence>
<organism evidence="13 14">
    <name type="scientific">Gossypium trilobum</name>
    <dbReference type="NCBI Taxonomy" id="34281"/>
    <lineage>
        <taxon>Eukaryota</taxon>
        <taxon>Viridiplantae</taxon>
        <taxon>Streptophyta</taxon>
        <taxon>Embryophyta</taxon>
        <taxon>Tracheophyta</taxon>
        <taxon>Spermatophyta</taxon>
        <taxon>Magnoliopsida</taxon>
        <taxon>eudicotyledons</taxon>
        <taxon>Gunneridae</taxon>
        <taxon>Pentapetalae</taxon>
        <taxon>rosids</taxon>
        <taxon>malvids</taxon>
        <taxon>Malvales</taxon>
        <taxon>Malvaceae</taxon>
        <taxon>Malvoideae</taxon>
        <taxon>Gossypium</taxon>
    </lineage>
</organism>
<dbReference type="GO" id="GO:0050793">
    <property type="term" value="P:regulation of developmental process"/>
    <property type="evidence" value="ECO:0007669"/>
    <property type="project" value="TreeGrafter"/>
</dbReference>
<keyword evidence="8" id="KW-0804">Transcription</keyword>
<dbReference type="GO" id="GO:0000976">
    <property type="term" value="F:transcription cis-regulatory region binding"/>
    <property type="evidence" value="ECO:0007669"/>
    <property type="project" value="TreeGrafter"/>
</dbReference>
<dbReference type="Pfam" id="PF04770">
    <property type="entry name" value="ZF-HD_dimer"/>
    <property type="match status" value="1"/>
</dbReference>
<keyword evidence="5" id="KW-0805">Transcription regulation</keyword>
<dbReference type="NCBIfam" id="TIGR01565">
    <property type="entry name" value="homeo_ZF_HD"/>
    <property type="match status" value="1"/>
</dbReference>
<keyword evidence="6 10" id="KW-0238">DNA-binding</keyword>
<comment type="caution">
    <text evidence="13">The sequence shown here is derived from an EMBL/GenBank/DDBJ whole genome shotgun (WGS) entry which is preliminary data.</text>
</comment>
<keyword evidence="2" id="KW-0479">Metal-binding</keyword>
<evidence type="ECO:0000256" key="6">
    <source>
        <dbReference type="ARBA" id="ARBA00023125"/>
    </source>
</evidence>
<dbReference type="Gene3D" id="2.40.330.10">
    <property type="entry name" value="DNA-binding pseudobarrel domain"/>
    <property type="match status" value="1"/>
</dbReference>
<evidence type="ECO:0000259" key="11">
    <source>
        <dbReference type="PROSITE" id="PS50071"/>
    </source>
</evidence>
<name>A0A7J9FW17_9ROSI</name>
<dbReference type="InterPro" id="IPR009057">
    <property type="entry name" value="Homeodomain-like_sf"/>
</dbReference>
<dbReference type="Gene3D" id="1.10.10.60">
    <property type="entry name" value="Homeodomain-like"/>
    <property type="match status" value="1"/>
</dbReference>
<dbReference type="GO" id="GO:0008270">
    <property type="term" value="F:zinc ion binding"/>
    <property type="evidence" value="ECO:0007669"/>
    <property type="project" value="UniProtKB-KW"/>
</dbReference>
<feature type="DNA-binding region" description="Homeobox" evidence="10">
    <location>
        <begin position="258"/>
        <end position="321"/>
    </location>
</feature>